<dbReference type="Proteomes" id="UP000601435">
    <property type="component" value="Unassembled WGS sequence"/>
</dbReference>
<accession>A0A812V5A2</accession>
<feature type="region of interest" description="Disordered" evidence="1">
    <location>
        <begin position="496"/>
        <end position="516"/>
    </location>
</feature>
<protein>
    <submittedName>
        <fullName evidence="2">Uncharacterized protein</fullName>
    </submittedName>
</protein>
<sequence>VHWSNPYGPDPPAEVAPPAAEPVIEDAFQKATKLSAISSCREEGFGPGSSFADDKSDPCSSTPPVEEPAFAALANLRVYAEMPGAPASFTLSEYYSRQGPLSPCSPAPTENYGGREARFSQALTEYNYGRQGLSSPAPTEYIFDRQEWSPASTQIGAPLPEHGGQGLAGGFSPRFPQGVPSKPDDLLRQHNDCPPGMPPPDDSTAHRNWPHFFQDRNEISEHCLEQCSSQWMTGSYLPIVVLDFPIVYGKCSRAVCVNCLQKKNGQTFRCSCGLEPKIDSTHWMIGAYNSVMSALDFITGAKPARVSEGYTAMPSRSDAHSVPSPLLELPPAPSNALPQHRTLCPATTTEMLPPSAPLPAPPSLPSLLGHRRRASHVADVFKTLRDPRRVWFAFPSGDIGTKDVLQTRPSVAAVEMSRIFGSSPHAAEGYDMGPGHACKQKGALVLLQPTLAALTQRYEESCTSLNPKPELLEASLVGSLALLLWLLGRLRSKMPTPSLGGREPPMHNVAGDPRTSTTTDSDFYTAWCRMYSYELFTPKTSEVSTVWDAFFHPPPPPPPPPRHRRSSLWDVSATVPQERPENGSEVQWGNPYGPDPPAEVAPPAAESVIEDAFQKATKLSAISSSCREEGFGPGSTFADDKSDPCSSTPPVEEPAFAALANLRVYAEMPGAPESFTLSEYYSRQGPLSPCSPAPTEIYGGREARFSQALTEYNYGRRGLSSPAPTEYFFDREAWSPASTQIGAPLPEHGGQGLAGGFSPRFPPGVPIKPDGLLHEHNDCPFGMPPPDDSTAHRNWPHFCQDPNELSENCFEKCSAHWPWDPFSITIARSLVSVRKCSRATCKKCLEKMSGQTCRCSCGHELKIESTLSLIGAYNYVLNALDFITGAKPAGAEGYTAMPSRSDAHSVPSPLLELPSTSSTALPATAPDALSDYY</sequence>
<dbReference type="AlphaFoldDB" id="A0A812V5A2"/>
<organism evidence="2 3">
    <name type="scientific">Symbiodinium necroappetens</name>
    <dbReference type="NCBI Taxonomy" id="1628268"/>
    <lineage>
        <taxon>Eukaryota</taxon>
        <taxon>Sar</taxon>
        <taxon>Alveolata</taxon>
        <taxon>Dinophyceae</taxon>
        <taxon>Suessiales</taxon>
        <taxon>Symbiodiniaceae</taxon>
        <taxon>Symbiodinium</taxon>
    </lineage>
</organism>
<dbReference type="OrthoDB" id="424504at2759"/>
<reference evidence="2" key="1">
    <citation type="submission" date="2021-02" db="EMBL/GenBank/DDBJ databases">
        <authorList>
            <person name="Dougan E. K."/>
            <person name="Rhodes N."/>
            <person name="Thang M."/>
            <person name="Chan C."/>
        </authorList>
    </citation>
    <scope>NUCLEOTIDE SEQUENCE</scope>
</reference>
<feature type="region of interest" description="Disordered" evidence="1">
    <location>
        <begin position="44"/>
        <end position="64"/>
    </location>
</feature>
<proteinExistence type="predicted"/>
<evidence type="ECO:0000313" key="2">
    <source>
        <dbReference type="EMBL" id="CAE7602286.1"/>
    </source>
</evidence>
<evidence type="ECO:0000256" key="1">
    <source>
        <dbReference type="SAM" id="MobiDB-lite"/>
    </source>
</evidence>
<dbReference type="EMBL" id="CAJNJA010028443">
    <property type="protein sequence ID" value="CAE7602286.1"/>
    <property type="molecule type" value="Genomic_DNA"/>
</dbReference>
<name>A0A812V5A2_9DINO</name>
<evidence type="ECO:0000313" key="3">
    <source>
        <dbReference type="Proteomes" id="UP000601435"/>
    </source>
</evidence>
<feature type="non-terminal residue" evidence="2">
    <location>
        <position position="1"/>
    </location>
</feature>
<keyword evidence="3" id="KW-1185">Reference proteome</keyword>
<gene>
    <name evidence="2" type="ORF">SNEC2469_LOCUS17242</name>
</gene>
<comment type="caution">
    <text evidence="2">The sequence shown here is derived from an EMBL/GenBank/DDBJ whole genome shotgun (WGS) entry which is preliminary data.</text>
</comment>